<organism evidence="2 3">
    <name type="scientific">Penicillium cosmopolitanum</name>
    <dbReference type="NCBI Taxonomy" id="1131564"/>
    <lineage>
        <taxon>Eukaryota</taxon>
        <taxon>Fungi</taxon>
        <taxon>Dikarya</taxon>
        <taxon>Ascomycota</taxon>
        <taxon>Pezizomycotina</taxon>
        <taxon>Eurotiomycetes</taxon>
        <taxon>Eurotiomycetidae</taxon>
        <taxon>Eurotiales</taxon>
        <taxon>Aspergillaceae</taxon>
        <taxon>Penicillium</taxon>
    </lineage>
</organism>
<sequence length="359" mass="40990">MAKTTKIALVFGASGISGWALAKNLLSYPTPTIFGRVIGLTHRPRTIVESGLPQDPHLELYSGVDLRTDLDTVKRQMQERVPNLNQVTHVYYCVLQTGTNNYGVAVFQHQDKIEINPPLREDNPRIPSPYGDEIFYYEQVDLIKEASMGKSWNWCEVCPDQIIGFVPNVTGMTFVEPLALYLSLYRFVNGPGANIAFPGTRNNFTHTFTDASQDLISKSEIYLSVETPEKANREAFNIADTDGTGPREKGWEDLEKWWNDHQPDYRRMYKTYRLERRDIPPSSWIFMKSGFVMLDRDREMCLDKIRDIGFREEYPVGMGYIIALERIAEAKLIPSRHALSTSLFSEPSLTKTMKILAST</sequence>
<keyword evidence="3" id="KW-1185">Reference proteome</keyword>
<dbReference type="SUPFAM" id="SSF51735">
    <property type="entry name" value="NAD(P)-binding Rossmann-fold domains"/>
    <property type="match status" value="1"/>
</dbReference>
<comment type="caution">
    <text evidence="2">The sequence shown here is derived from an EMBL/GenBank/DDBJ whole genome shotgun (WGS) entry which is preliminary data.</text>
</comment>
<evidence type="ECO:0000313" key="3">
    <source>
        <dbReference type="Proteomes" id="UP001147747"/>
    </source>
</evidence>
<dbReference type="InterPro" id="IPR055222">
    <property type="entry name" value="PRISE-like_Rossmann-fold"/>
</dbReference>
<gene>
    <name evidence="2" type="ORF">N7509_008912</name>
</gene>
<reference evidence="2" key="2">
    <citation type="journal article" date="2023" name="IMA Fungus">
        <title>Comparative genomic study of the Penicillium genus elucidates a diverse pangenome and 15 lateral gene transfer events.</title>
        <authorList>
            <person name="Petersen C."/>
            <person name="Sorensen T."/>
            <person name="Nielsen M.R."/>
            <person name="Sondergaard T.E."/>
            <person name="Sorensen J.L."/>
            <person name="Fitzpatrick D.A."/>
            <person name="Frisvad J.C."/>
            <person name="Nielsen K.L."/>
        </authorList>
    </citation>
    <scope>NUCLEOTIDE SEQUENCE</scope>
    <source>
        <strain evidence="2">IBT 29677</strain>
    </source>
</reference>
<feature type="domain" description="PRISE-like Rossmann-fold" evidence="1">
    <location>
        <begin position="92"/>
        <end position="255"/>
    </location>
</feature>
<dbReference type="Proteomes" id="UP001147747">
    <property type="component" value="Unassembled WGS sequence"/>
</dbReference>
<dbReference type="Gene3D" id="3.40.50.720">
    <property type="entry name" value="NAD(P)-binding Rossmann-like Domain"/>
    <property type="match status" value="2"/>
</dbReference>
<dbReference type="PANTHER" id="PTHR32487">
    <property type="entry name" value="3-OXO-DELTA(4,5)-STEROID 5-BETA-REDUCTASE"/>
    <property type="match status" value="1"/>
</dbReference>
<accession>A0A9W9VNF3</accession>
<protein>
    <recommendedName>
        <fullName evidence="1">PRISE-like Rossmann-fold domain-containing protein</fullName>
    </recommendedName>
</protein>
<dbReference type="GeneID" id="81372529"/>
<proteinExistence type="predicted"/>
<dbReference type="InterPro" id="IPR036291">
    <property type="entry name" value="NAD(P)-bd_dom_sf"/>
</dbReference>
<dbReference type="OrthoDB" id="1731983at2759"/>
<dbReference type="PANTHER" id="PTHR32487:SF8">
    <property type="entry name" value="NAD-DEPENDENT EPIMERASE_DEHYDRATASE DOMAIN-CONTAINING PROTEIN"/>
    <property type="match status" value="1"/>
</dbReference>
<dbReference type="Pfam" id="PF22917">
    <property type="entry name" value="PRISE"/>
    <property type="match status" value="1"/>
</dbReference>
<evidence type="ECO:0000259" key="1">
    <source>
        <dbReference type="Pfam" id="PF22917"/>
    </source>
</evidence>
<dbReference type="RefSeq" id="XP_056484169.1">
    <property type="nucleotide sequence ID" value="XM_056633549.1"/>
</dbReference>
<dbReference type="AlphaFoldDB" id="A0A9W9VNF3"/>
<dbReference type="EMBL" id="JAPZBU010000009">
    <property type="protein sequence ID" value="KAJ5386371.1"/>
    <property type="molecule type" value="Genomic_DNA"/>
</dbReference>
<name>A0A9W9VNF3_9EURO</name>
<evidence type="ECO:0000313" key="2">
    <source>
        <dbReference type="EMBL" id="KAJ5386371.1"/>
    </source>
</evidence>
<reference evidence="2" key="1">
    <citation type="submission" date="2022-12" db="EMBL/GenBank/DDBJ databases">
        <authorList>
            <person name="Petersen C."/>
        </authorList>
    </citation>
    <scope>NUCLEOTIDE SEQUENCE</scope>
    <source>
        <strain evidence="2">IBT 29677</strain>
    </source>
</reference>